<dbReference type="GO" id="GO:0009288">
    <property type="term" value="C:bacterial-type flagellum"/>
    <property type="evidence" value="ECO:0007669"/>
    <property type="project" value="InterPro"/>
</dbReference>
<accession>A0A084H3T9</accession>
<dbReference type="Pfam" id="PF02050">
    <property type="entry name" value="FliJ"/>
    <property type="match status" value="1"/>
</dbReference>
<evidence type="ECO:0000313" key="13">
    <source>
        <dbReference type="Proteomes" id="UP000028549"/>
    </source>
</evidence>
<dbReference type="InterPro" id="IPR012823">
    <property type="entry name" value="Flagell_FliJ"/>
</dbReference>
<keyword evidence="12" id="KW-0282">Flagellum</keyword>
<dbReference type="STRING" id="246786.GS18_0204815"/>
<proteinExistence type="inferred from homology"/>
<evidence type="ECO:0000256" key="6">
    <source>
        <dbReference type="ARBA" id="ARBA00022500"/>
    </source>
</evidence>
<dbReference type="GO" id="GO:0006935">
    <property type="term" value="P:chemotaxis"/>
    <property type="evidence" value="ECO:0007669"/>
    <property type="project" value="UniProtKB-KW"/>
</dbReference>
<feature type="coiled-coil region" evidence="11">
    <location>
        <begin position="94"/>
        <end position="121"/>
    </location>
</feature>
<dbReference type="AlphaFoldDB" id="A0A084H3T9"/>
<dbReference type="InterPro" id="IPR053716">
    <property type="entry name" value="Flag_assembly_chemotaxis_eff"/>
</dbReference>
<evidence type="ECO:0000256" key="4">
    <source>
        <dbReference type="ARBA" id="ARBA00022448"/>
    </source>
</evidence>
<sequence>MKYAYRFQKILELKEMEKDQSLEAYQLSVADFEQAAEKLYTCLKKKEMLEEKTLFQLNSGMPVQEIRHFQQFVSNLEKTISHYQHLTASTRERMNEKQQVLTEKNIEVKKYEKMREKHREVYVRWVKDTEIKSMDDLSVQSYAMRGN</sequence>
<keyword evidence="7" id="KW-1005">Bacterial flagellum biogenesis</keyword>
<dbReference type="GO" id="GO:0005886">
    <property type="term" value="C:plasma membrane"/>
    <property type="evidence" value="ECO:0007669"/>
    <property type="project" value="UniProtKB-SubCell"/>
</dbReference>
<evidence type="ECO:0000256" key="3">
    <source>
        <dbReference type="ARBA" id="ARBA00020392"/>
    </source>
</evidence>
<evidence type="ECO:0000256" key="5">
    <source>
        <dbReference type="ARBA" id="ARBA00022475"/>
    </source>
</evidence>
<evidence type="ECO:0000256" key="2">
    <source>
        <dbReference type="ARBA" id="ARBA00010004"/>
    </source>
</evidence>
<keyword evidence="11" id="KW-0175">Coiled coil</keyword>
<keyword evidence="12" id="KW-0969">Cilium</keyword>
<keyword evidence="6" id="KW-0145">Chemotaxis</keyword>
<keyword evidence="8" id="KW-0653">Protein transport</keyword>
<keyword evidence="5" id="KW-1003">Cell membrane</keyword>
<evidence type="ECO:0000313" key="12">
    <source>
        <dbReference type="EMBL" id="KEZ54251.1"/>
    </source>
</evidence>
<name>A0A084H3T9_METID</name>
<keyword evidence="4" id="KW-0813">Transport</keyword>
<comment type="similarity">
    <text evidence="2">Belongs to the FliJ family.</text>
</comment>
<dbReference type="OrthoDB" id="2968361at2"/>
<dbReference type="Gene3D" id="1.10.287.1700">
    <property type="match status" value="1"/>
</dbReference>
<protein>
    <recommendedName>
        <fullName evidence="3">Flagellar FliJ protein</fullName>
    </recommendedName>
</protein>
<evidence type="ECO:0000256" key="10">
    <source>
        <dbReference type="ARBA" id="ARBA00023225"/>
    </source>
</evidence>
<dbReference type="Proteomes" id="UP000028549">
    <property type="component" value="Unassembled WGS sequence"/>
</dbReference>
<evidence type="ECO:0000256" key="8">
    <source>
        <dbReference type="ARBA" id="ARBA00022927"/>
    </source>
</evidence>
<gene>
    <name evidence="12" type="primary">fliJ</name>
    <name evidence="12" type="ORF">GS18_0204815</name>
</gene>
<keyword evidence="12" id="KW-0966">Cell projection</keyword>
<evidence type="ECO:0000256" key="1">
    <source>
        <dbReference type="ARBA" id="ARBA00004413"/>
    </source>
</evidence>
<dbReference type="EMBL" id="JNVC02000001">
    <property type="protein sequence ID" value="KEZ54251.1"/>
    <property type="molecule type" value="Genomic_DNA"/>
</dbReference>
<dbReference type="GO" id="GO:0044781">
    <property type="term" value="P:bacterial-type flagellum organization"/>
    <property type="evidence" value="ECO:0007669"/>
    <property type="project" value="UniProtKB-KW"/>
</dbReference>
<organism evidence="12 13">
    <name type="scientific">Metabacillus indicus</name>
    <name type="common">Bacillus indicus</name>
    <dbReference type="NCBI Taxonomy" id="246786"/>
    <lineage>
        <taxon>Bacteria</taxon>
        <taxon>Bacillati</taxon>
        <taxon>Bacillota</taxon>
        <taxon>Bacilli</taxon>
        <taxon>Bacillales</taxon>
        <taxon>Bacillaceae</taxon>
        <taxon>Metabacillus</taxon>
    </lineage>
</organism>
<reference evidence="12 13" key="1">
    <citation type="journal article" date="2005" name="Int. J. Syst. Evol. Microbiol.">
        <title>Bacillus cibi sp. nov., isolated from jeotgal, a traditional Korean fermented seafood.</title>
        <authorList>
            <person name="Yoon J.H."/>
            <person name="Lee C.H."/>
            <person name="Oh T.K."/>
        </authorList>
    </citation>
    <scope>NUCLEOTIDE SEQUENCE [LARGE SCALE GENOMIC DNA]</scope>
    <source>
        <strain evidence="12 13">DSM 16189</strain>
    </source>
</reference>
<keyword evidence="10" id="KW-1006">Bacterial flagellum protein export</keyword>
<evidence type="ECO:0000256" key="11">
    <source>
        <dbReference type="SAM" id="Coils"/>
    </source>
</evidence>
<dbReference type="RefSeq" id="WP_029565603.1">
    <property type="nucleotide sequence ID" value="NZ_CP176757.1"/>
</dbReference>
<evidence type="ECO:0000256" key="9">
    <source>
        <dbReference type="ARBA" id="ARBA00023136"/>
    </source>
</evidence>
<dbReference type="NCBIfam" id="TIGR02473">
    <property type="entry name" value="flagell_FliJ"/>
    <property type="match status" value="1"/>
</dbReference>
<keyword evidence="13" id="KW-1185">Reference proteome</keyword>
<dbReference type="GO" id="GO:0015031">
    <property type="term" value="P:protein transport"/>
    <property type="evidence" value="ECO:0007669"/>
    <property type="project" value="UniProtKB-KW"/>
</dbReference>
<dbReference type="GO" id="GO:0071973">
    <property type="term" value="P:bacterial-type flagellum-dependent cell motility"/>
    <property type="evidence" value="ECO:0007669"/>
    <property type="project" value="InterPro"/>
</dbReference>
<keyword evidence="9" id="KW-0472">Membrane</keyword>
<comment type="caution">
    <text evidence="12">The sequence shown here is derived from an EMBL/GenBank/DDBJ whole genome shotgun (WGS) entry which is preliminary data.</text>
</comment>
<comment type="subcellular location">
    <subcellularLocation>
        <location evidence="1">Cell membrane</location>
        <topology evidence="1">Peripheral membrane protein</topology>
        <orientation evidence="1">Cytoplasmic side</orientation>
    </subcellularLocation>
</comment>
<evidence type="ECO:0000256" key="7">
    <source>
        <dbReference type="ARBA" id="ARBA00022795"/>
    </source>
</evidence>